<dbReference type="PROSITE" id="PS50994">
    <property type="entry name" value="INTEGRASE"/>
    <property type="match status" value="1"/>
</dbReference>
<evidence type="ECO:0000256" key="1">
    <source>
        <dbReference type="ARBA" id="ARBA00023172"/>
    </source>
</evidence>
<dbReference type="EMBL" id="MGIZ01000061">
    <property type="protein sequence ID" value="OGM97038.1"/>
    <property type="molecule type" value="Genomic_DNA"/>
</dbReference>
<dbReference type="GO" id="GO:0006310">
    <property type="term" value="P:DNA recombination"/>
    <property type="evidence" value="ECO:0007669"/>
    <property type="project" value="UniProtKB-KW"/>
</dbReference>
<dbReference type="SUPFAM" id="SSF53098">
    <property type="entry name" value="Ribonuclease H-like"/>
    <property type="match status" value="1"/>
</dbReference>
<sequence>MQYKHLSIWEREKIQELLWQKRPIQSIALVLKRSVSSIAREIKRNISLHYQYTPRLANERALKKRKCRGRKLRLKSYFIRRYVIDHLKMGYSPEQIAGRLSFEYPKYKISHEAIYQYIYYRVHSDYVKIGYHDLRVYLKRRHKRREKKGMRKYQRLLKHNGFSIDERPKEVEKRKTIGHWEGDSMVSKKSKVGLNTLVERKTGLVLISKIQDSTSNETANTVISRLKDFPCKTLTTDNGKENFAYEKIQEELQISHYFAHPYHSWERGTNENINGLIRWYFPKGIDFATISNEAISHVEYILNTRPRKRLGWKTPLEVFNESVALQC</sequence>
<dbReference type="GO" id="GO:0005829">
    <property type="term" value="C:cytosol"/>
    <property type="evidence" value="ECO:0007669"/>
    <property type="project" value="TreeGrafter"/>
</dbReference>
<organism evidence="3 4">
    <name type="scientific">Candidatus Yanofskybacteria bacterium RIFCSPHIGHO2_01_FULL_39_8b</name>
    <dbReference type="NCBI Taxonomy" id="1802659"/>
    <lineage>
        <taxon>Bacteria</taxon>
        <taxon>Candidatus Yanofskyibacteriota</taxon>
    </lineage>
</organism>
<dbReference type="GO" id="GO:0032196">
    <property type="term" value="P:transposition"/>
    <property type="evidence" value="ECO:0007669"/>
    <property type="project" value="TreeGrafter"/>
</dbReference>
<feature type="domain" description="Integrase catalytic" evidence="2">
    <location>
        <begin position="164"/>
        <end position="323"/>
    </location>
</feature>
<gene>
    <name evidence="3" type="ORF">A2817_03670</name>
</gene>
<dbReference type="InterPro" id="IPR012337">
    <property type="entry name" value="RNaseH-like_sf"/>
</dbReference>
<dbReference type="Proteomes" id="UP000177594">
    <property type="component" value="Unassembled WGS sequence"/>
</dbReference>
<dbReference type="GO" id="GO:0003676">
    <property type="term" value="F:nucleic acid binding"/>
    <property type="evidence" value="ECO:0007669"/>
    <property type="project" value="InterPro"/>
</dbReference>
<dbReference type="InterPro" id="IPR053392">
    <property type="entry name" value="Transposase_IS30-like"/>
</dbReference>
<evidence type="ECO:0000313" key="3">
    <source>
        <dbReference type="EMBL" id="OGM97038.1"/>
    </source>
</evidence>
<evidence type="ECO:0000313" key="4">
    <source>
        <dbReference type="Proteomes" id="UP000177594"/>
    </source>
</evidence>
<proteinExistence type="predicted"/>
<evidence type="ECO:0000259" key="2">
    <source>
        <dbReference type="PROSITE" id="PS50994"/>
    </source>
</evidence>
<dbReference type="InterPro" id="IPR051917">
    <property type="entry name" value="Transposase-Integrase"/>
</dbReference>
<dbReference type="PANTHER" id="PTHR10948:SF23">
    <property type="entry name" value="TRANSPOSASE INSI FOR INSERTION SEQUENCE ELEMENT IS30A-RELATED"/>
    <property type="match status" value="1"/>
</dbReference>
<keyword evidence="1" id="KW-0233">DNA recombination</keyword>
<reference evidence="3 4" key="1">
    <citation type="journal article" date="2016" name="Nat. Commun.">
        <title>Thousands of microbial genomes shed light on interconnected biogeochemical processes in an aquifer system.</title>
        <authorList>
            <person name="Anantharaman K."/>
            <person name="Brown C.T."/>
            <person name="Hug L.A."/>
            <person name="Sharon I."/>
            <person name="Castelle C.J."/>
            <person name="Probst A.J."/>
            <person name="Thomas B.C."/>
            <person name="Singh A."/>
            <person name="Wilkins M.J."/>
            <person name="Karaoz U."/>
            <person name="Brodie E.L."/>
            <person name="Williams K.H."/>
            <person name="Hubbard S.S."/>
            <person name="Banfield J.F."/>
        </authorList>
    </citation>
    <scope>NUCLEOTIDE SEQUENCE [LARGE SCALE GENOMIC DNA]</scope>
</reference>
<name>A0A1F8EA93_9BACT</name>
<dbReference type="Pfam" id="PF13936">
    <property type="entry name" value="HTH_38"/>
    <property type="match status" value="1"/>
</dbReference>
<dbReference type="NCBIfam" id="NF033563">
    <property type="entry name" value="transpos_IS30"/>
    <property type="match status" value="1"/>
</dbReference>
<dbReference type="GO" id="GO:0015074">
    <property type="term" value="P:DNA integration"/>
    <property type="evidence" value="ECO:0007669"/>
    <property type="project" value="InterPro"/>
</dbReference>
<dbReference type="AlphaFoldDB" id="A0A1F8EA93"/>
<dbReference type="GO" id="GO:0004803">
    <property type="term" value="F:transposase activity"/>
    <property type="evidence" value="ECO:0007669"/>
    <property type="project" value="TreeGrafter"/>
</dbReference>
<comment type="caution">
    <text evidence="3">The sequence shown here is derived from an EMBL/GenBank/DDBJ whole genome shotgun (WGS) entry which is preliminary data.</text>
</comment>
<dbReference type="InterPro" id="IPR025246">
    <property type="entry name" value="IS30-like_HTH"/>
</dbReference>
<protein>
    <recommendedName>
        <fullName evidence="2">Integrase catalytic domain-containing protein</fullName>
    </recommendedName>
</protein>
<dbReference type="InterPro" id="IPR036397">
    <property type="entry name" value="RNaseH_sf"/>
</dbReference>
<dbReference type="PANTHER" id="PTHR10948">
    <property type="entry name" value="TRANSPOSASE"/>
    <property type="match status" value="1"/>
</dbReference>
<dbReference type="Gene3D" id="3.30.420.10">
    <property type="entry name" value="Ribonuclease H-like superfamily/Ribonuclease H"/>
    <property type="match status" value="1"/>
</dbReference>
<accession>A0A1F8EA93</accession>
<dbReference type="InterPro" id="IPR001584">
    <property type="entry name" value="Integrase_cat-core"/>
</dbReference>